<gene>
    <name evidence="2" type="ORF">GARC_3258</name>
</gene>
<feature type="transmembrane region" description="Helical" evidence="1">
    <location>
        <begin position="43"/>
        <end position="67"/>
    </location>
</feature>
<organism evidence="2 3">
    <name type="scientific">Paraglaciecola arctica BSs20135</name>
    <dbReference type="NCBI Taxonomy" id="493475"/>
    <lineage>
        <taxon>Bacteria</taxon>
        <taxon>Pseudomonadati</taxon>
        <taxon>Pseudomonadota</taxon>
        <taxon>Gammaproteobacteria</taxon>
        <taxon>Alteromonadales</taxon>
        <taxon>Alteromonadaceae</taxon>
        <taxon>Paraglaciecola</taxon>
    </lineage>
</organism>
<proteinExistence type="predicted"/>
<evidence type="ECO:0000313" key="3">
    <source>
        <dbReference type="Proteomes" id="UP000006327"/>
    </source>
</evidence>
<name>K6YPW8_9ALTE</name>
<dbReference type="Proteomes" id="UP000006327">
    <property type="component" value="Unassembled WGS sequence"/>
</dbReference>
<dbReference type="RefSeq" id="WP_007621943.1">
    <property type="nucleotide sequence ID" value="NZ_BAEO01000049.1"/>
</dbReference>
<feature type="transmembrane region" description="Helical" evidence="1">
    <location>
        <begin position="192"/>
        <end position="215"/>
    </location>
</feature>
<reference evidence="2 3" key="1">
    <citation type="journal article" date="2017" name="Antonie Van Leeuwenhoek">
        <title>Rhizobium rhizosphaerae sp. nov., a novel species isolated from rice rhizosphere.</title>
        <authorList>
            <person name="Zhao J.J."/>
            <person name="Zhang J."/>
            <person name="Zhang R.J."/>
            <person name="Zhang C.W."/>
            <person name="Yin H.Q."/>
            <person name="Zhang X.X."/>
        </authorList>
    </citation>
    <scope>NUCLEOTIDE SEQUENCE [LARGE SCALE GENOMIC DNA]</scope>
    <source>
        <strain evidence="2 3">BSs20135</strain>
    </source>
</reference>
<accession>K6YPW8</accession>
<keyword evidence="3" id="KW-1185">Reference proteome</keyword>
<evidence type="ECO:0008006" key="4">
    <source>
        <dbReference type="Google" id="ProtNLM"/>
    </source>
</evidence>
<keyword evidence="1" id="KW-1133">Transmembrane helix</keyword>
<dbReference type="eggNOG" id="ENOG5032VBA">
    <property type="taxonomic scope" value="Bacteria"/>
</dbReference>
<comment type="caution">
    <text evidence="2">The sequence shown here is derived from an EMBL/GenBank/DDBJ whole genome shotgun (WGS) entry which is preliminary data.</text>
</comment>
<dbReference type="OrthoDB" id="128948at2"/>
<evidence type="ECO:0000313" key="2">
    <source>
        <dbReference type="EMBL" id="GAC20217.1"/>
    </source>
</evidence>
<keyword evidence="1" id="KW-0812">Transmembrane</keyword>
<protein>
    <recommendedName>
        <fullName evidence="4">ABC-2 type transport system permease protein</fullName>
    </recommendedName>
</protein>
<keyword evidence="1" id="KW-0472">Membrane</keyword>
<dbReference type="EMBL" id="BAEO01000049">
    <property type="protein sequence ID" value="GAC20217.1"/>
    <property type="molecule type" value="Genomic_DNA"/>
</dbReference>
<dbReference type="STRING" id="493475.GARC_3258"/>
<dbReference type="AlphaFoldDB" id="K6YPW8"/>
<feature type="transmembrane region" description="Helical" evidence="1">
    <location>
        <begin position="160"/>
        <end position="180"/>
    </location>
</feature>
<evidence type="ECO:0000256" key="1">
    <source>
        <dbReference type="SAM" id="Phobius"/>
    </source>
</evidence>
<feature type="transmembrane region" description="Helical" evidence="1">
    <location>
        <begin position="93"/>
        <end position="117"/>
    </location>
</feature>
<sequence length="223" mass="24278">MNTFMITKLITKDWHLYKDYMLGYALLGIISAGLMVVPSYTVYYLGFIGLITVLIGSSAHLAINIVVTEKKESQLSFITALPIKPLDYALSKIIGGLAIYMVSWGIIVITTVLIIYFSHLPNGMLPMLIICAVEILVATTLLLCAGVLSGSMAVTMVTMIVLNLFFNMFIFAIAGIQSIGSNIESETAVFNSSVYTLIVAEILIIAIVIGTTIFIKSRKACFL</sequence>
<feature type="transmembrane region" description="Helical" evidence="1">
    <location>
        <begin position="20"/>
        <end position="37"/>
    </location>
</feature>
<feature type="transmembrane region" description="Helical" evidence="1">
    <location>
        <begin position="123"/>
        <end position="148"/>
    </location>
</feature>